<keyword evidence="2" id="KW-1185">Reference proteome</keyword>
<reference evidence="1" key="1">
    <citation type="submission" date="2020-03" db="EMBL/GenBank/DDBJ databases">
        <title>Melopsittacus undulatus (budgerigar) genome, bMelUnd1, maternal haplotype with Z.</title>
        <authorList>
            <person name="Gedman G."/>
            <person name="Mountcastle J."/>
            <person name="Haase B."/>
            <person name="Formenti G."/>
            <person name="Wright T."/>
            <person name="Apodaca J."/>
            <person name="Pelan S."/>
            <person name="Chow W."/>
            <person name="Rhie A."/>
            <person name="Howe K."/>
            <person name="Fedrigo O."/>
            <person name="Jarvis E.D."/>
        </authorList>
    </citation>
    <scope>NUCLEOTIDE SEQUENCE [LARGE SCALE GENOMIC DNA]</scope>
</reference>
<evidence type="ECO:0000313" key="2">
    <source>
        <dbReference type="Proteomes" id="UP000694405"/>
    </source>
</evidence>
<dbReference type="AlphaFoldDB" id="A0A8V5GDU6"/>
<dbReference type="Proteomes" id="UP000694405">
    <property type="component" value="Chromosome 10"/>
</dbReference>
<name>A0A8V5GDU6_MELUD</name>
<proteinExistence type="predicted"/>
<protein>
    <submittedName>
        <fullName evidence="1">Uncharacterized protein</fullName>
    </submittedName>
</protein>
<dbReference type="Ensembl" id="ENSMUNT00000026554.1">
    <property type="protein sequence ID" value="ENSMUNP00000029815.1"/>
    <property type="gene ID" value="ENSMUNG00000017482.1"/>
</dbReference>
<sequence>MKTFCGNTGALSFTSITTIKFISRCSSRSSWCCRMSSAYFIPFFPVSRAREKCKFDPRL</sequence>
<reference evidence="1" key="2">
    <citation type="submission" date="2025-08" db="UniProtKB">
        <authorList>
            <consortium name="Ensembl"/>
        </authorList>
    </citation>
    <scope>IDENTIFICATION</scope>
</reference>
<evidence type="ECO:0000313" key="1">
    <source>
        <dbReference type="Ensembl" id="ENSMUNP00000029815.1"/>
    </source>
</evidence>
<organism evidence="1 2">
    <name type="scientific">Melopsittacus undulatus</name>
    <name type="common">Budgerigar</name>
    <name type="synonym">Psittacus undulatus</name>
    <dbReference type="NCBI Taxonomy" id="13146"/>
    <lineage>
        <taxon>Eukaryota</taxon>
        <taxon>Metazoa</taxon>
        <taxon>Chordata</taxon>
        <taxon>Craniata</taxon>
        <taxon>Vertebrata</taxon>
        <taxon>Euteleostomi</taxon>
        <taxon>Archelosauria</taxon>
        <taxon>Archosauria</taxon>
        <taxon>Dinosauria</taxon>
        <taxon>Saurischia</taxon>
        <taxon>Theropoda</taxon>
        <taxon>Coelurosauria</taxon>
        <taxon>Aves</taxon>
        <taxon>Neognathae</taxon>
        <taxon>Neoaves</taxon>
        <taxon>Telluraves</taxon>
        <taxon>Australaves</taxon>
        <taxon>Psittaciformes</taxon>
        <taxon>Psittaculidae</taxon>
        <taxon>Melopsittacus</taxon>
    </lineage>
</organism>
<accession>A0A8V5GDU6</accession>
<reference evidence="1" key="3">
    <citation type="submission" date="2025-09" db="UniProtKB">
        <authorList>
            <consortium name="Ensembl"/>
        </authorList>
    </citation>
    <scope>IDENTIFICATION</scope>
</reference>